<keyword evidence="1" id="KW-0732">Signal</keyword>
<feature type="chain" id="PRO_5006056832" evidence="1">
    <location>
        <begin position="19"/>
        <end position="136"/>
    </location>
</feature>
<sequence>MRFFICATLLVTSSCVLPSPTIVVDSLLRTTFAAVPKTDLSALSSDSPTSSLITSTSPPVRMAISSKYWVLRSPKPGALIAAIFNDPLSLLTTRVARASCSISSAIIRIGYAPLMASSKTLIRSLALVIFLSTKRS</sequence>
<evidence type="ECO:0000256" key="1">
    <source>
        <dbReference type="SAM" id="SignalP"/>
    </source>
</evidence>
<dbReference type="Gramene" id="Os06t0114066-00">
    <property type="protein sequence ID" value="Os06t0114066-00"/>
    <property type="gene ID" value="Os06g0114066"/>
</dbReference>
<evidence type="ECO:0000313" key="2">
    <source>
        <dbReference type="EMBL" id="BAS95821.1"/>
    </source>
</evidence>
<dbReference type="EMBL" id="AP014962">
    <property type="protein sequence ID" value="BAS95821.1"/>
    <property type="molecule type" value="Genomic_DNA"/>
</dbReference>
<dbReference type="FunCoup" id="A0A0P0WS45">
    <property type="interactions" value="22"/>
</dbReference>
<reference evidence="2 3" key="3">
    <citation type="journal article" date="2013" name="Rice">
        <title>Improvement of the Oryza sativa Nipponbare reference genome using next generation sequence and optical map data.</title>
        <authorList>
            <person name="Kawahara Y."/>
            <person name="de la Bastide M."/>
            <person name="Hamilton J.P."/>
            <person name="Kanamori H."/>
            <person name="McCombie W.R."/>
            <person name="Ouyang S."/>
            <person name="Schwartz D.C."/>
            <person name="Tanaka T."/>
            <person name="Wu J."/>
            <person name="Zhou S."/>
            <person name="Childs K.L."/>
            <person name="Davidson R.M."/>
            <person name="Lin H."/>
            <person name="Quesada-Ocampo L."/>
            <person name="Vaillancourt B."/>
            <person name="Sakai H."/>
            <person name="Lee S.S."/>
            <person name="Kim J."/>
            <person name="Numa H."/>
            <person name="Itoh T."/>
            <person name="Buell C.R."/>
            <person name="Matsumoto T."/>
        </authorList>
    </citation>
    <scope>NUCLEOTIDE SEQUENCE [LARGE SCALE GENOMIC DNA]</scope>
    <source>
        <strain evidence="3">cv. Nipponbare</strain>
    </source>
</reference>
<dbReference type="InParanoid" id="A0A0P0WS45"/>
<dbReference type="AlphaFoldDB" id="A0A0P0WS45"/>
<keyword evidence="3" id="KW-1185">Reference proteome</keyword>
<dbReference type="PROSITE" id="PS51257">
    <property type="entry name" value="PROKAR_LIPOPROTEIN"/>
    <property type="match status" value="1"/>
</dbReference>
<name>A0A0P0WS45_ORYSJ</name>
<accession>A0A0P0WS45</accession>
<organism evidence="2 3">
    <name type="scientific">Oryza sativa subsp. japonica</name>
    <name type="common">Rice</name>
    <dbReference type="NCBI Taxonomy" id="39947"/>
    <lineage>
        <taxon>Eukaryota</taxon>
        <taxon>Viridiplantae</taxon>
        <taxon>Streptophyta</taxon>
        <taxon>Embryophyta</taxon>
        <taxon>Tracheophyta</taxon>
        <taxon>Spermatophyta</taxon>
        <taxon>Magnoliopsida</taxon>
        <taxon>Liliopsida</taxon>
        <taxon>Poales</taxon>
        <taxon>Poaceae</taxon>
        <taxon>BOP clade</taxon>
        <taxon>Oryzoideae</taxon>
        <taxon>Oryzeae</taxon>
        <taxon>Oryzinae</taxon>
        <taxon>Oryza</taxon>
        <taxon>Oryza sativa</taxon>
    </lineage>
</organism>
<evidence type="ECO:0000313" key="3">
    <source>
        <dbReference type="Proteomes" id="UP000059680"/>
    </source>
</evidence>
<feature type="signal peptide" evidence="1">
    <location>
        <begin position="1"/>
        <end position="18"/>
    </location>
</feature>
<reference evidence="3" key="1">
    <citation type="journal article" date="2005" name="Nature">
        <title>The map-based sequence of the rice genome.</title>
        <authorList>
            <consortium name="International rice genome sequencing project (IRGSP)"/>
            <person name="Matsumoto T."/>
            <person name="Wu J."/>
            <person name="Kanamori H."/>
            <person name="Katayose Y."/>
            <person name="Fujisawa M."/>
            <person name="Namiki N."/>
            <person name="Mizuno H."/>
            <person name="Yamamoto K."/>
            <person name="Antonio B.A."/>
            <person name="Baba T."/>
            <person name="Sakata K."/>
            <person name="Nagamura Y."/>
            <person name="Aoki H."/>
            <person name="Arikawa K."/>
            <person name="Arita K."/>
            <person name="Bito T."/>
            <person name="Chiden Y."/>
            <person name="Fujitsuka N."/>
            <person name="Fukunaka R."/>
            <person name="Hamada M."/>
            <person name="Harada C."/>
            <person name="Hayashi A."/>
            <person name="Hijishita S."/>
            <person name="Honda M."/>
            <person name="Hosokawa S."/>
            <person name="Ichikawa Y."/>
            <person name="Idonuma A."/>
            <person name="Iijima M."/>
            <person name="Ikeda M."/>
            <person name="Ikeno M."/>
            <person name="Ito K."/>
            <person name="Ito S."/>
            <person name="Ito T."/>
            <person name="Ito Y."/>
            <person name="Ito Y."/>
            <person name="Iwabuchi A."/>
            <person name="Kamiya K."/>
            <person name="Karasawa W."/>
            <person name="Kurita K."/>
            <person name="Katagiri S."/>
            <person name="Kikuta A."/>
            <person name="Kobayashi H."/>
            <person name="Kobayashi N."/>
            <person name="Machita K."/>
            <person name="Maehara T."/>
            <person name="Masukawa M."/>
            <person name="Mizubayashi T."/>
            <person name="Mukai Y."/>
            <person name="Nagasaki H."/>
            <person name="Nagata Y."/>
            <person name="Naito S."/>
            <person name="Nakashima M."/>
            <person name="Nakama Y."/>
            <person name="Nakamichi Y."/>
            <person name="Nakamura M."/>
            <person name="Meguro A."/>
            <person name="Negishi M."/>
            <person name="Ohta I."/>
            <person name="Ohta T."/>
            <person name="Okamoto M."/>
            <person name="Ono N."/>
            <person name="Saji S."/>
            <person name="Sakaguchi M."/>
            <person name="Sakai K."/>
            <person name="Shibata M."/>
            <person name="Shimokawa T."/>
            <person name="Song J."/>
            <person name="Takazaki Y."/>
            <person name="Terasawa K."/>
            <person name="Tsugane M."/>
            <person name="Tsuji K."/>
            <person name="Ueda S."/>
            <person name="Waki K."/>
            <person name="Yamagata H."/>
            <person name="Yamamoto M."/>
            <person name="Yamamoto S."/>
            <person name="Yamane H."/>
            <person name="Yoshiki S."/>
            <person name="Yoshihara R."/>
            <person name="Yukawa K."/>
            <person name="Zhong H."/>
            <person name="Yano M."/>
            <person name="Yuan Q."/>
            <person name="Ouyang S."/>
            <person name="Liu J."/>
            <person name="Jones K.M."/>
            <person name="Gansberger K."/>
            <person name="Moffat K."/>
            <person name="Hill J."/>
            <person name="Bera J."/>
            <person name="Fadrosh D."/>
            <person name="Jin S."/>
            <person name="Johri S."/>
            <person name="Kim M."/>
            <person name="Overton L."/>
            <person name="Reardon M."/>
            <person name="Tsitrin T."/>
            <person name="Vuong H."/>
            <person name="Weaver B."/>
            <person name="Ciecko A."/>
            <person name="Tallon L."/>
            <person name="Jackson J."/>
            <person name="Pai G."/>
            <person name="Aken S.V."/>
            <person name="Utterback T."/>
            <person name="Reidmuller S."/>
            <person name="Feldblyum T."/>
            <person name="Hsiao J."/>
            <person name="Zismann V."/>
            <person name="Iobst S."/>
            <person name="de Vazeille A.R."/>
            <person name="Buell C.R."/>
            <person name="Ying K."/>
            <person name="Li Y."/>
            <person name="Lu T."/>
            <person name="Huang Y."/>
            <person name="Zhao Q."/>
            <person name="Feng Q."/>
            <person name="Zhang L."/>
            <person name="Zhu J."/>
            <person name="Weng Q."/>
            <person name="Mu J."/>
            <person name="Lu Y."/>
            <person name="Fan D."/>
            <person name="Liu Y."/>
            <person name="Guan J."/>
            <person name="Zhang Y."/>
            <person name="Yu S."/>
            <person name="Liu X."/>
            <person name="Zhang Y."/>
            <person name="Hong G."/>
            <person name="Han B."/>
            <person name="Choisne N."/>
            <person name="Demange N."/>
            <person name="Orjeda G."/>
            <person name="Samain S."/>
            <person name="Cattolico L."/>
            <person name="Pelletier E."/>
            <person name="Couloux A."/>
            <person name="Segurens B."/>
            <person name="Wincker P."/>
            <person name="D'Hont A."/>
            <person name="Scarpelli C."/>
            <person name="Weissenbach J."/>
            <person name="Salanoubat M."/>
            <person name="Quetier F."/>
            <person name="Yu Y."/>
            <person name="Kim H.R."/>
            <person name="Rambo T."/>
            <person name="Currie J."/>
            <person name="Collura K."/>
            <person name="Luo M."/>
            <person name="Yang T."/>
            <person name="Ammiraju J.S.S."/>
            <person name="Engler F."/>
            <person name="Soderlund C."/>
            <person name="Wing R.A."/>
            <person name="Palmer L.E."/>
            <person name="de la Bastide M."/>
            <person name="Spiegel L."/>
            <person name="Nascimento L."/>
            <person name="Zutavern T."/>
            <person name="O'Shaughnessy A."/>
            <person name="Dike S."/>
            <person name="Dedhia N."/>
            <person name="Preston R."/>
            <person name="Balija V."/>
            <person name="McCombie W.R."/>
            <person name="Chow T."/>
            <person name="Chen H."/>
            <person name="Chung M."/>
            <person name="Chen C."/>
            <person name="Shaw J."/>
            <person name="Wu H."/>
            <person name="Hsiao K."/>
            <person name="Chao Y."/>
            <person name="Chu M."/>
            <person name="Cheng C."/>
            <person name="Hour A."/>
            <person name="Lee P."/>
            <person name="Lin S."/>
            <person name="Lin Y."/>
            <person name="Liou J."/>
            <person name="Liu S."/>
            <person name="Hsing Y."/>
            <person name="Raghuvanshi S."/>
            <person name="Mohanty A."/>
            <person name="Bharti A.K."/>
            <person name="Gaur A."/>
            <person name="Gupta V."/>
            <person name="Kumar D."/>
            <person name="Ravi V."/>
            <person name="Vij S."/>
            <person name="Kapur A."/>
            <person name="Khurana P."/>
            <person name="Khurana P."/>
            <person name="Khurana J.P."/>
            <person name="Tyagi A.K."/>
            <person name="Gaikwad K."/>
            <person name="Singh A."/>
            <person name="Dalal V."/>
            <person name="Srivastava S."/>
            <person name="Dixit A."/>
            <person name="Pal A.K."/>
            <person name="Ghazi I.A."/>
            <person name="Yadav M."/>
            <person name="Pandit A."/>
            <person name="Bhargava A."/>
            <person name="Sureshbabu K."/>
            <person name="Batra K."/>
            <person name="Sharma T.R."/>
            <person name="Mohapatra T."/>
            <person name="Singh N.K."/>
            <person name="Messing J."/>
            <person name="Nelson A.B."/>
            <person name="Fuks G."/>
            <person name="Kavchok S."/>
            <person name="Keizer G."/>
            <person name="Linton E."/>
            <person name="Llaca V."/>
            <person name="Song R."/>
            <person name="Tanyolac B."/>
            <person name="Young S."/>
            <person name="Ho-Il K."/>
            <person name="Hahn J.H."/>
            <person name="Sangsakoo G."/>
            <person name="Vanavichit A."/>
            <person name="de Mattos Luiz.A.T."/>
            <person name="Zimmer P.D."/>
            <person name="Malone G."/>
            <person name="Dellagostin O."/>
            <person name="de Oliveira A.C."/>
            <person name="Bevan M."/>
            <person name="Bancroft I."/>
            <person name="Minx P."/>
            <person name="Cordum H."/>
            <person name="Wilson R."/>
            <person name="Cheng Z."/>
            <person name="Jin W."/>
            <person name="Jiang J."/>
            <person name="Leong S.A."/>
            <person name="Iwama H."/>
            <person name="Gojobori T."/>
            <person name="Itoh T."/>
            <person name="Niimura Y."/>
            <person name="Fujii Y."/>
            <person name="Habara T."/>
            <person name="Sakai H."/>
            <person name="Sato Y."/>
            <person name="Wilson G."/>
            <person name="Kumar K."/>
            <person name="McCouch S."/>
            <person name="Juretic N."/>
            <person name="Hoen D."/>
            <person name="Wright S."/>
            <person name="Bruskiewich R."/>
            <person name="Bureau T."/>
            <person name="Miyao A."/>
            <person name="Hirochika H."/>
            <person name="Nishikawa T."/>
            <person name="Kadowaki K."/>
            <person name="Sugiura M."/>
            <person name="Burr B."/>
            <person name="Sasaki T."/>
        </authorList>
    </citation>
    <scope>NUCLEOTIDE SEQUENCE [LARGE SCALE GENOMIC DNA]</scope>
    <source>
        <strain evidence="3">cv. Nipponbare</strain>
    </source>
</reference>
<dbReference type="PaxDb" id="39947-A0A0P0WS45"/>
<dbReference type="eggNOG" id="ENOG502SVQU">
    <property type="taxonomic scope" value="Eukaryota"/>
</dbReference>
<protein>
    <submittedName>
        <fullName evidence="2">Os06g0114066 protein</fullName>
    </submittedName>
</protein>
<reference evidence="2 3" key="2">
    <citation type="journal article" date="2013" name="Plant Cell Physiol.">
        <title>Rice Annotation Project Database (RAP-DB): an integrative and interactive database for rice genomics.</title>
        <authorList>
            <person name="Sakai H."/>
            <person name="Lee S.S."/>
            <person name="Tanaka T."/>
            <person name="Numa H."/>
            <person name="Kim J."/>
            <person name="Kawahara Y."/>
            <person name="Wakimoto H."/>
            <person name="Yang C.C."/>
            <person name="Iwamoto M."/>
            <person name="Abe T."/>
            <person name="Yamada Y."/>
            <person name="Muto A."/>
            <person name="Inokuchi H."/>
            <person name="Ikemura T."/>
            <person name="Matsumoto T."/>
            <person name="Sasaki T."/>
            <person name="Itoh T."/>
        </authorList>
    </citation>
    <scope>NUCLEOTIDE SEQUENCE [LARGE SCALE GENOMIC DNA]</scope>
    <source>
        <strain evidence="3">cv. Nipponbare</strain>
    </source>
</reference>
<dbReference type="Proteomes" id="UP000059680">
    <property type="component" value="Chromosome 6"/>
</dbReference>
<gene>
    <name evidence="2" type="ordered locus">Os06g0114066</name>
    <name evidence="2" type="ORF">OSNPB_060114066</name>
</gene>
<proteinExistence type="predicted"/>